<organism evidence="1 2">
    <name type="scientific">Streptomyces hundungensis</name>
    <dbReference type="NCBI Taxonomy" id="1077946"/>
    <lineage>
        <taxon>Bacteria</taxon>
        <taxon>Bacillati</taxon>
        <taxon>Actinomycetota</taxon>
        <taxon>Actinomycetes</taxon>
        <taxon>Kitasatosporales</taxon>
        <taxon>Streptomycetaceae</taxon>
        <taxon>Streptomyces</taxon>
    </lineage>
</organism>
<sequence length="73" mass="7509">MSLSVFIRIPSLTIRMGPIMQQEGSSACNTLSVAADSGRSLFWDEGGKGAGEEDAFAEVGVSEGAVGQFAAVN</sequence>
<dbReference type="KEGG" id="shun:DWB77_00382"/>
<name>A0A387H3L4_9ACTN</name>
<keyword evidence="2" id="KW-1185">Reference proteome</keyword>
<evidence type="ECO:0000313" key="1">
    <source>
        <dbReference type="EMBL" id="AYG78275.1"/>
    </source>
</evidence>
<dbReference type="AlphaFoldDB" id="A0A387H3L4"/>
<proteinExistence type="predicted"/>
<accession>A0A387H3L4</accession>
<dbReference type="EMBL" id="CP032698">
    <property type="protein sequence ID" value="AYG78275.1"/>
    <property type="molecule type" value="Genomic_DNA"/>
</dbReference>
<dbReference type="Proteomes" id="UP000271554">
    <property type="component" value="Chromosome"/>
</dbReference>
<protein>
    <submittedName>
        <fullName evidence="1">Uncharacterized protein</fullName>
    </submittedName>
</protein>
<reference evidence="1 2" key="1">
    <citation type="submission" date="2018-10" db="EMBL/GenBank/DDBJ databases">
        <title>Relationship between Morphology and Antimicrobial Activity in Streptomyces.</title>
        <authorList>
            <person name="Kang H.J."/>
            <person name="Kim S.B."/>
        </authorList>
    </citation>
    <scope>NUCLEOTIDE SEQUENCE [LARGE SCALE GENOMIC DNA]</scope>
    <source>
        <strain evidence="1 2">BH38</strain>
    </source>
</reference>
<evidence type="ECO:0000313" key="2">
    <source>
        <dbReference type="Proteomes" id="UP000271554"/>
    </source>
</evidence>
<gene>
    <name evidence="1" type="ORF">DWB77_00382</name>
</gene>